<dbReference type="Proteomes" id="UP001232148">
    <property type="component" value="Unassembled WGS sequence"/>
</dbReference>
<evidence type="ECO:0000313" key="1">
    <source>
        <dbReference type="EMBL" id="KAK2033707.1"/>
    </source>
</evidence>
<dbReference type="EMBL" id="MU842819">
    <property type="protein sequence ID" value="KAK2033707.1"/>
    <property type="molecule type" value="Genomic_DNA"/>
</dbReference>
<organism evidence="1 2">
    <name type="scientific">Colletotrichum zoysiae</name>
    <dbReference type="NCBI Taxonomy" id="1216348"/>
    <lineage>
        <taxon>Eukaryota</taxon>
        <taxon>Fungi</taxon>
        <taxon>Dikarya</taxon>
        <taxon>Ascomycota</taxon>
        <taxon>Pezizomycotina</taxon>
        <taxon>Sordariomycetes</taxon>
        <taxon>Hypocreomycetidae</taxon>
        <taxon>Glomerellales</taxon>
        <taxon>Glomerellaceae</taxon>
        <taxon>Colletotrichum</taxon>
        <taxon>Colletotrichum graminicola species complex</taxon>
    </lineage>
</organism>
<gene>
    <name evidence="1" type="ORF">LX32DRAFT_40858</name>
</gene>
<comment type="caution">
    <text evidence="1">The sequence shown here is derived from an EMBL/GenBank/DDBJ whole genome shotgun (WGS) entry which is preliminary data.</text>
</comment>
<keyword evidence="2" id="KW-1185">Reference proteome</keyword>
<evidence type="ECO:0000313" key="2">
    <source>
        <dbReference type="Proteomes" id="UP001232148"/>
    </source>
</evidence>
<name>A0AAD9HSH5_9PEZI</name>
<reference evidence="1" key="1">
    <citation type="submission" date="2021-06" db="EMBL/GenBank/DDBJ databases">
        <title>Comparative genomics, transcriptomics and evolutionary studies reveal genomic signatures of adaptation to plant cell wall in hemibiotrophic fungi.</title>
        <authorList>
            <consortium name="DOE Joint Genome Institute"/>
            <person name="Baroncelli R."/>
            <person name="Diaz J.F."/>
            <person name="Benocci T."/>
            <person name="Peng M."/>
            <person name="Battaglia E."/>
            <person name="Haridas S."/>
            <person name="Andreopoulos W."/>
            <person name="Labutti K."/>
            <person name="Pangilinan J."/>
            <person name="Floch G.L."/>
            <person name="Makela M.R."/>
            <person name="Henrissat B."/>
            <person name="Grigoriev I.V."/>
            <person name="Crouch J.A."/>
            <person name="De Vries R.P."/>
            <person name="Sukno S.A."/>
            <person name="Thon M.R."/>
        </authorList>
    </citation>
    <scope>NUCLEOTIDE SEQUENCE</scope>
    <source>
        <strain evidence="1">MAFF235873</strain>
    </source>
</reference>
<proteinExistence type="predicted"/>
<sequence length="72" mass="8212">MTLGSLTVVIPPISGRVQCRKNYIPRSRPFFIRLSCRHREHEGTTMIPRQLSLSNVNLAADSDWTRAGSYPR</sequence>
<protein>
    <submittedName>
        <fullName evidence="1">Uncharacterized protein</fullName>
    </submittedName>
</protein>
<accession>A0AAD9HSH5</accession>
<dbReference type="AlphaFoldDB" id="A0AAD9HSH5"/>